<keyword evidence="3" id="KW-1133">Transmembrane helix</keyword>
<comment type="caution">
    <text evidence="4">The sequence shown here is derived from an EMBL/GenBank/DDBJ whole genome shotgun (WGS) entry which is preliminary data.</text>
</comment>
<accession>A0A9D3AIV7</accession>
<keyword evidence="3" id="KW-0812">Transmembrane</keyword>
<feature type="coiled-coil region" evidence="1">
    <location>
        <begin position="98"/>
        <end position="125"/>
    </location>
</feature>
<feature type="region of interest" description="Disordered" evidence="2">
    <location>
        <begin position="1"/>
        <end position="64"/>
    </location>
</feature>
<reference evidence="4" key="1">
    <citation type="journal article" date="2021" name="PeerJ">
        <title>Extensive microbial diversity within the chicken gut microbiome revealed by metagenomics and culture.</title>
        <authorList>
            <person name="Gilroy R."/>
            <person name="Ravi A."/>
            <person name="Getino M."/>
            <person name="Pursley I."/>
            <person name="Horton D.L."/>
            <person name="Alikhan N.F."/>
            <person name="Baker D."/>
            <person name="Gharbi K."/>
            <person name="Hall N."/>
            <person name="Watson M."/>
            <person name="Adriaenssens E.M."/>
            <person name="Foster-Nyarko E."/>
            <person name="Jarju S."/>
            <person name="Secka A."/>
            <person name="Antonio M."/>
            <person name="Oren A."/>
            <person name="Chaudhuri R.R."/>
            <person name="La Ragione R."/>
            <person name="Hildebrand F."/>
            <person name="Pallen M.J."/>
        </authorList>
    </citation>
    <scope>NUCLEOTIDE SEQUENCE</scope>
    <source>
        <strain evidence="4">USAMLcec4-12693</strain>
    </source>
</reference>
<gene>
    <name evidence="4" type="ORF">K8V39_03485</name>
</gene>
<dbReference type="AlphaFoldDB" id="A0A9D3AIV7"/>
<keyword evidence="1" id="KW-0175">Coiled coil</keyword>
<feature type="compositionally biased region" description="Polar residues" evidence="2">
    <location>
        <begin position="8"/>
        <end position="18"/>
    </location>
</feature>
<dbReference type="Proteomes" id="UP000813420">
    <property type="component" value="Unassembled WGS sequence"/>
</dbReference>
<organism evidence="4 5">
    <name type="scientific">Merdimonas faecis</name>
    <dbReference type="NCBI Taxonomy" id="1653435"/>
    <lineage>
        <taxon>Bacteria</taxon>
        <taxon>Bacillati</taxon>
        <taxon>Bacillota</taxon>
        <taxon>Clostridia</taxon>
        <taxon>Lachnospirales</taxon>
        <taxon>Lachnospiraceae</taxon>
        <taxon>Merdimonas</taxon>
    </lineage>
</organism>
<dbReference type="EMBL" id="DYXE01000035">
    <property type="protein sequence ID" value="HJH49308.1"/>
    <property type="molecule type" value="Genomic_DNA"/>
</dbReference>
<keyword evidence="3" id="KW-0472">Membrane</keyword>
<name>A0A9D3AIV7_9FIRM</name>
<feature type="transmembrane region" description="Helical" evidence="3">
    <location>
        <begin position="70"/>
        <end position="92"/>
    </location>
</feature>
<dbReference type="RefSeq" id="WP_277271732.1">
    <property type="nucleotide sequence ID" value="NZ_DYXE01000035.1"/>
</dbReference>
<evidence type="ECO:0000256" key="1">
    <source>
        <dbReference type="SAM" id="Coils"/>
    </source>
</evidence>
<sequence>MAARRSYSRTNTRYAQTRNTDRSVSGMYVYGNTVTKPTYEPDRENVRPQRPKRRASSQVRRNRKQAMHMNPAYVIFLTVAAIAALVICINYIQLQSTITEHSKKITSMQEELAQLKEENTTRENAVLDSVNLDEIRDKAQNELGMVYASQDQIINYEDPAADYVKQYEDIPESGVLAQSDNNAG</sequence>
<evidence type="ECO:0008006" key="6">
    <source>
        <dbReference type="Google" id="ProtNLM"/>
    </source>
</evidence>
<evidence type="ECO:0000313" key="4">
    <source>
        <dbReference type="EMBL" id="HJH49308.1"/>
    </source>
</evidence>
<feature type="compositionally biased region" description="Basic residues" evidence="2">
    <location>
        <begin position="49"/>
        <end position="64"/>
    </location>
</feature>
<reference evidence="4" key="2">
    <citation type="submission" date="2021-09" db="EMBL/GenBank/DDBJ databases">
        <authorList>
            <person name="Gilroy R."/>
        </authorList>
    </citation>
    <scope>NUCLEOTIDE SEQUENCE</scope>
    <source>
        <strain evidence="4">USAMLcec4-12693</strain>
    </source>
</reference>
<proteinExistence type="predicted"/>
<evidence type="ECO:0000313" key="5">
    <source>
        <dbReference type="Proteomes" id="UP000813420"/>
    </source>
</evidence>
<protein>
    <recommendedName>
        <fullName evidence="6">Cell division protein FtsL</fullName>
    </recommendedName>
</protein>
<evidence type="ECO:0000256" key="2">
    <source>
        <dbReference type="SAM" id="MobiDB-lite"/>
    </source>
</evidence>
<evidence type="ECO:0000256" key="3">
    <source>
        <dbReference type="SAM" id="Phobius"/>
    </source>
</evidence>